<reference evidence="1" key="1">
    <citation type="submission" date="2014-11" db="EMBL/GenBank/DDBJ databases">
        <authorList>
            <person name="Amaro Gonzalez C."/>
        </authorList>
    </citation>
    <scope>NUCLEOTIDE SEQUENCE</scope>
</reference>
<dbReference type="AlphaFoldDB" id="A0A0E9U775"/>
<accession>A0A0E9U775</accession>
<dbReference type="EMBL" id="GBXM01047562">
    <property type="protein sequence ID" value="JAH61015.1"/>
    <property type="molecule type" value="Transcribed_RNA"/>
</dbReference>
<reference evidence="1" key="2">
    <citation type="journal article" date="2015" name="Fish Shellfish Immunol.">
        <title>Early steps in the European eel (Anguilla anguilla)-Vibrio vulnificus interaction in the gills: Role of the RtxA13 toxin.</title>
        <authorList>
            <person name="Callol A."/>
            <person name="Pajuelo D."/>
            <person name="Ebbesson L."/>
            <person name="Teles M."/>
            <person name="MacKenzie S."/>
            <person name="Amaro C."/>
        </authorList>
    </citation>
    <scope>NUCLEOTIDE SEQUENCE</scope>
</reference>
<organism evidence="1">
    <name type="scientific">Anguilla anguilla</name>
    <name type="common">European freshwater eel</name>
    <name type="synonym">Muraena anguilla</name>
    <dbReference type="NCBI Taxonomy" id="7936"/>
    <lineage>
        <taxon>Eukaryota</taxon>
        <taxon>Metazoa</taxon>
        <taxon>Chordata</taxon>
        <taxon>Craniata</taxon>
        <taxon>Vertebrata</taxon>
        <taxon>Euteleostomi</taxon>
        <taxon>Actinopterygii</taxon>
        <taxon>Neopterygii</taxon>
        <taxon>Teleostei</taxon>
        <taxon>Anguilliformes</taxon>
        <taxon>Anguillidae</taxon>
        <taxon>Anguilla</taxon>
    </lineage>
</organism>
<evidence type="ECO:0000313" key="1">
    <source>
        <dbReference type="EMBL" id="JAH61015.1"/>
    </source>
</evidence>
<protein>
    <submittedName>
        <fullName evidence="1">Uncharacterized protein</fullName>
    </submittedName>
</protein>
<proteinExistence type="predicted"/>
<sequence length="49" mass="5795">MERILFLALLFRHPGRSRYGPRGRVSDFLLRVRQRLHPQGKVLVPRGEL</sequence>
<name>A0A0E9U775_ANGAN</name>